<evidence type="ECO:0000256" key="3">
    <source>
        <dbReference type="RuleBase" id="RU003788"/>
    </source>
</evidence>
<dbReference type="InterPro" id="IPR023346">
    <property type="entry name" value="Lysozyme-like_dom_sf"/>
</dbReference>
<dbReference type="GO" id="GO:0016998">
    <property type="term" value="P:cell wall macromolecule catabolic process"/>
    <property type="evidence" value="ECO:0007669"/>
    <property type="project" value="InterPro"/>
</dbReference>
<evidence type="ECO:0000313" key="4">
    <source>
        <dbReference type="EMBL" id="TMP83761.1"/>
    </source>
</evidence>
<protein>
    <recommendedName>
        <fullName evidence="3">Lysozyme</fullName>
        <ecNumber evidence="3">3.2.1.17</ecNumber>
    </recommendedName>
</protein>
<proteinExistence type="inferred from homology"/>
<keyword evidence="2 3" id="KW-0081">Bacteriolytic enzyme</keyword>
<gene>
    <name evidence="4" type="ORF">CWB73_01025</name>
</gene>
<dbReference type="GO" id="GO:0009253">
    <property type="term" value="P:peptidoglycan catabolic process"/>
    <property type="evidence" value="ECO:0007669"/>
    <property type="project" value="InterPro"/>
</dbReference>
<evidence type="ECO:0000256" key="2">
    <source>
        <dbReference type="ARBA" id="ARBA00022638"/>
    </source>
</evidence>
<dbReference type="AlphaFoldDB" id="A0A5S3Z0F9"/>
<dbReference type="PANTHER" id="PTHR37406">
    <property type="entry name" value="T4-TYPE LYSOZYME 1-RELATED"/>
    <property type="match status" value="1"/>
</dbReference>
<keyword evidence="1 3" id="KW-0929">Antimicrobial</keyword>
<dbReference type="InterPro" id="IPR002196">
    <property type="entry name" value="Glyco_hydro_24"/>
</dbReference>
<comment type="similarity">
    <text evidence="3">Belongs to the glycosyl hydrolase 24 family.</text>
</comment>
<dbReference type="InterPro" id="IPR052619">
    <property type="entry name" value="Phage_lysozyme-like"/>
</dbReference>
<dbReference type="SUPFAM" id="SSF53955">
    <property type="entry name" value="Lysozyme-like"/>
    <property type="match status" value="1"/>
</dbReference>
<sequence length="139" mass="15813">MSIMNTVEQIKRHEGFRRYPYYCSAGKLTVGYGRNLDDVGLDEDEAEHLLSVDIENALIGVKRRIDTDFCNEARVAVLTNMGFNLGIQGLMKFKKMIAHVEKGDFENAALEMLNSRWASQVPNRANELAQQMLTGDWQE</sequence>
<reference evidence="4 5" key="1">
    <citation type="submission" date="2017-12" db="EMBL/GenBank/DDBJ databases">
        <authorList>
            <person name="Paulsen S."/>
            <person name="Gram L.K."/>
        </authorList>
    </citation>
    <scope>NUCLEOTIDE SEQUENCE [LARGE SCALE GENOMIC DNA]</scope>
    <source>
        <strain evidence="4 5">S1189</strain>
    </source>
</reference>
<name>A0A5S3Z0F9_9GAMM</name>
<reference evidence="5" key="2">
    <citation type="submission" date="2019-06" db="EMBL/GenBank/DDBJ databases">
        <title>Co-occurence of chitin degradation, pigmentation and bioactivity in marine Pseudoalteromonas.</title>
        <authorList>
            <person name="Sonnenschein E.C."/>
            <person name="Bech P.K."/>
        </authorList>
    </citation>
    <scope>NUCLEOTIDE SEQUENCE [LARGE SCALE GENOMIC DNA]</scope>
    <source>
        <strain evidence="5">S1189</strain>
    </source>
</reference>
<evidence type="ECO:0000256" key="1">
    <source>
        <dbReference type="ARBA" id="ARBA00022529"/>
    </source>
</evidence>
<dbReference type="GO" id="GO:0003796">
    <property type="term" value="F:lysozyme activity"/>
    <property type="evidence" value="ECO:0007669"/>
    <property type="project" value="UniProtKB-EC"/>
</dbReference>
<accession>A0A5S3Z0F9</accession>
<keyword evidence="3 4" id="KW-0378">Hydrolase</keyword>
<dbReference type="GO" id="GO:0031640">
    <property type="term" value="P:killing of cells of another organism"/>
    <property type="evidence" value="ECO:0007669"/>
    <property type="project" value="UniProtKB-KW"/>
</dbReference>
<comment type="caution">
    <text evidence="4">The sequence shown here is derived from an EMBL/GenBank/DDBJ whole genome shotgun (WGS) entry which is preliminary data.</text>
</comment>
<dbReference type="GO" id="GO:0042742">
    <property type="term" value="P:defense response to bacterium"/>
    <property type="evidence" value="ECO:0007669"/>
    <property type="project" value="UniProtKB-KW"/>
</dbReference>
<dbReference type="InterPro" id="IPR023347">
    <property type="entry name" value="Lysozyme_dom_sf"/>
</dbReference>
<dbReference type="EMBL" id="PNCM01000005">
    <property type="protein sequence ID" value="TMP83761.1"/>
    <property type="molecule type" value="Genomic_DNA"/>
</dbReference>
<dbReference type="PANTHER" id="PTHR37406:SF1">
    <property type="entry name" value="T4-TYPE LYSOZYME 1-RELATED"/>
    <property type="match status" value="1"/>
</dbReference>
<dbReference type="Proteomes" id="UP000307362">
    <property type="component" value="Unassembled WGS sequence"/>
</dbReference>
<dbReference type="EC" id="3.2.1.17" evidence="3"/>
<evidence type="ECO:0000313" key="5">
    <source>
        <dbReference type="Proteomes" id="UP000307362"/>
    </source>
</evidence>
<dbReference type="Pfam" id="PF00959">
    <property type="entry name" value="Phage_lysozyme"/>
    <property type="match status" value="1"/>
</dbReference>
<dbReference type="Gene3D" id="1.10.530.40">
    <property type="match status" value="1"/>
</dbReference>
<dbReference type="OrthoDB" id="9091992at2"/>
<keyword evidence="3" id="KW-0326">Glycosidase</keyword>
<organism evidence="4 5">
    <name type="scientific">Pseudoalteromonas phenolica</name>
    <dbReference type="NCBI Taxonomy" id="161398"/>
    <lineage>
        <taxon>Bacteria</taxon>
        <taxon>Pseudomonadati</taxon>
        <taxon>Pseudomonadota</taxon>
        <taxon>Gammaproteobacteria</taxon>
        <taxon>Alteromonadales</taxon>
        <taxon>Pseudoalteromonadaceae</taxon>
        <taxon>Pseudoalteromonas</taxon>
    </lineage>
</organism>
<comment type="catalytic activity">
    <reaction evidence="3">
        <text>Hydrolysis of (1-&gt;4)-beta-linkages between N-acetylmuramic acid and N-acetyl-D-glucosamine residues in a peptidoglycan and between N-acetyl-D-glucosamine residues in chitodextrins.</text>
        <dbReference type="EC" id="3.2.1.17"/>
    </reaction>
</comment>
<dbReference type="RefSeq" id="WP_138566052.1">
    <property type="nucleotide sequence ID" value="NZ_PNCM01000005.1"/>
</dbReference>